<name>A0A345GTE5_9CAUD</name>
<dbReference type="Proteomes" id="UP000259354">
    <property type="component" value="Segment"/>
</dbReference>
<dbReference type="GeneID" id="55609254"/>
<dbReference type="KEGG" id="vg:55609254"/>
<feature type="compositionally biased region" description="Basic and acidic residues" evidence="1">
    <location>
        <begin position="8"/>
        <end position="19"/>
    </location>
</feature>
<organism evidence="2 3">
    <name type="scientific">Streptomyces phage Annadreamy</name>
    <dbReference type="NCBI Taxonomy" id="2250335"/>
    <lineage>
        <taxon>Viruses</taxon>
        <taxon>Duplodnaviria</taxon>
        <taxon>Heunggongvirae</taxon>
        <taxon>Uroviricota</taxon>
        <taxon>Caudoviricetes</taxon>
        <taxon>Stanwilliamsviridae</taxon>
        <taxon>Loccivirinae</taxon>
        <taxon>Annadreamyvirus</taxon>
        <taxon>Annadreamyvirus annadreamy</taxon>
    </lineage>
</organism>
<evidence type="ECO:0000313" key="2">
    <source>
        <dbReference type="EMBL" id="AXG66217.1"/>
    </source>
</evidence>
<dbReference type="RefSeq" id="YP_009839066.1">
    <property type="nucleotide sequence ID" value="NC_048719.1"/>
</dbReference>
<evidence type="ECO:0000313" key="3">
    <source>
        <dbReference type="Proteomes" id="UP000259354"/>
    </source>
</evidence>
<accession>A0A345GTE5</accession>
<evidence type="ECO:0000256" key="1">
    <source>
        <dbReference type="SAM" id="MobiDB-lite"/>
    </source>
</evidence>
<keyword evidence="3" id="KW-1185">Reference proteome</keyword>
<feature type="region of interest" description="Disordered" evidence="1">
    <location>
        <begin position="1"/>
        <end position="38"/>
    </location>
</feature>
<protein>
    <submittedName>
        <fullName evidence="2">Uncharacterized protein</fullName>
    </submittedName>
</protein>
<reference evidence="2 3" key="1">
    <citation type="submission" date="2018-06" db="EMBL/GenBank/DDBJ databases">
        <authorList>
            <person name="Moussa A."/>
            <person name="Couoh J.M."/>
            <person name="Harbem L."/>
            <person name="Okocha J.C."/>
            <person name="Taylor D."/>
            <person name="Teutsch A.B."/>
            <person name="Smith B.R."/>
            <person name="Suri N."/>
            <person name="Layton S.R."/>
            <person name="Kim T."/>
            <person name="Hughes L.E."/>
            <person name="Garlena R.A."/>
            <person name="Russell D.A."/>
            <person name="Pope W.H."/>
            <person name="Jacobs-Sera D."/>
            <person name="Hatfull G.F."/>
        </authorList>
    </citation>
    <scope>NUCLEOTIDE SEQUENCE [LARGE SCALE GENOMIC DNA]</scope>
</reference>
<sequence>MPGPMSRPDGHRESSEERKARGKMLMNGKTPKTGKSSR</sequence>
<gene>
    <name evidence="2" type="primary">112</name>
    <name evidence="2" type="ORF">SEA_ANNADREAMY_112</name>
</gene>
<dbReference type="EMBL" id="MH536811">
    <property type="protein sequence ID" value="AXG66217.1"/>
    <property type="molecule type" value="Genomic_DNA"/>
</dbReference>
<proteinExistence type="predicted"/>